<dbReference type="EMBL" id="LAZR01003288">
    <property type="protein sequence ID" value="KKN19934.1"/>
    <property type="molecule type" value="Genomic_DNA"/>
</dbReference>
<dbReference type="AlphaFoldDB" id="A0A0F9NPS2"/>
<reference evidence="1" key="1">
    <citation type="journal article" date="2015" name="Nature">
        <title>Complex archaea that bridge the gap between prokaryotes and eukaryotes.</title>
        <authorList>
            <person name="Spang A."/>
            <person name="Saw J.H."/>
            <person name="Jorgensen S.L."/>
            <person name="Zaremba-Niedzwiedzka K."/>
            <person name="Martijn J."/>
            <person name="Lind A.E."/>
            <person name="van Eijk R."/>
            <person name="Schleper C."/>
            <person name="Guy L."/>
            <person name="Ettema T.J."/>
        </authorList>
    </citation>
    <scope>NUCLEOTIDE SEQUENCE</scope>
</reference>
<accession>A0A0F9NPS2</accession>
<evidence type="ECO:0000313" key="1">
    <source>
        <dbReference type="EMBL" id="KKN19934.1"/>
    </source>
</evidence>
<gene>
    <name evidence="1" type="ORF">LCGC14_0940630</name>
</gene>
<organism evidence="1">
    <name type="scientific">marine sediment metagenome</name>
    <dbReference type="NCBI Taxonomy" id="412755"/>
    <lineage>
        <taxon>unclassified sequences</taxon>
        <taxon>metagenomes</taxon>
        <taxon>ecological metagenomes</taxon>
    </lineage>
</organism>
<proteinExistence type="predicted"/>
<sequence>MAVTPDNILEKFKTDINNFMSTVEPKIDVYLLSRYTSISTYGYIKIEEETIARFAYGQGYIRVKEHVKKVLVDELNYIYKDWTVVEGVKGSYLFHTPENLLARLKNRKKKNNNDVSRKIEEDIDKYHLMDVEEPDACKAYAL</sequence>
<name>A0A0F9NPS2_9ZZZZ</name>
<protein>
    <submittedName>
        <fullName evidence="1">Uncharacterized protein</fullName>
    </submittedName>
</protein>
<comment type="caution">
    <text evidence="1">The sequence shown here is derived from an EMBL/GenBank/DDBJ whole genome shotgun (WGS) entry which is preliminary data.</text>
</comment>